<keyword evidence="1" id="KW-0880">Kelch repeat</keyword>
<dbReference type="Gene3D" id="2.120.10.80">
    <property type="entry name" value="Kelch-type beta propeller"/>
    <property type="match status" value="1"/>
</dbReference>
<dbReference type="OrthoDB" id="2363417at2759"/>
<comment type="caution">
    <text evidence="4">The sequence shown here is derived from an EMBL/GenBank/DDBJ whole genome shotgun (WGS) entry which is preliminary data.</text>
</comment>
<organism evidence="4 5">
    <name type="scientific">Hesseltinella vesiculosa</name>
    <dbReference type="NCBI Taxonomy" id="101127"/>
    <lineage>
        <taxon>Eukaryota</taxon>
        <taxon>Fungi</taxon>
        <taxon>Fungi incertae sedis</taxon>
        <taxon>Mucoromycota</taxon>
        <taxon>Mucoromycotina</taxon>
        <taxon>Mucoromycetes</taxon>
        <taxon>Mucorales</taxon>
        <taxon>Cunninghamellaceae</taxon>
        <taxon>Hesseltinella</taxon>
    </lineage>
</organism>
<evidence type="ECO:0000259" key="3">
    <source>
        <dbReference type="Pfam" id="PF24981"/>
    </source>
</evidence>
<accession>A0A1X2GS32</accession>
<protein>
    <recommendedName>
        <fullName evidence="3">Attractin/MKLN-like beta-propeller domain-containing protein</fullName>
    </recommendedName>
</protein>
<evidence type="ECO:0000313" key="4">
    <source>
        <dbReference type="EMBL" id="ORX59822.1"/>
    </source>
</evidence>
<evidence type="ECO:0000256" key="1">
    <source>
        <dbReference type="ARBA" id="ARBA00022441"/>
    </source>
</evidence>
<dbReference type="EMBL" id="MCGT01000005">
    <property type="protein sequence ID" value="ORX59822.1"/>
    <property type="molecule type" value="Genomic_DNA"/>
</dbReference>
<dbReference type="InterPro" id="IPR015915">
    <property type="entry name" value="Kelch-typ_b-propeller"/>
</dbReference>
<evidence type="ECO:0000256" key="2">
    <source>
        <dbReference type="ARBA" id="ARBA00022737"/>
    </source>
</evidence>
<keyword evidence="2" id="KW-0677">Repeat</keyword>
<gene>
    <name evidence="4" type="ORF">DM01DRAFT_129195</name>
</gene>
<keyword evidence="5" id="KW-1185">Reference proteome</keyword>
<dbReference type="InterPro" id="IPR056737">
    <property type="entry name" value="Beta-prop_ATRN-MKLN-like"/>
</dbReference>
<feature type="domain" description="Attractin/MKLN-like beta-propeller" evidence="3">
    <location>
        <begin position="11"/>
        <end position="271"/>
    </location>
</feature>
<name>A0A1X2GS32_9FUNG</name>
<dbReference type="PANTHER" id="PTHR46093">
    <property type="entry name" value="ACYL-COA-BINDING DOMAIN-CONTAINING PROTEIN 5"/>
    <property type="match status" value="1"/>
</dbReference>
<evidence type="ECO:0000313" key="5">
    <source>
        <dbReference type="Proteomes" id="UP000242146"/>
    </source>
</evidence>
<sequence length="317" mass="33843">MTSTTNETACALTYPDTIYCYGGSTTRKGTDGDDVFSDTAQIAMLDLTSFDFTNIPSLPWSTSNFAYVNGENLVLSINNGSELLLYSGYDTTDNVGYVVLPSNTGFQISKSFQLPAPNTNSTYFLYEGAAVYVPSISQVLVFGGLQAGGVPFVGYKLAGTSVISYSILNNQLSAINATTPGGLTRYGHTASLSSNGTTMYIIGGFTWAPNSVSGLVLTNATLQDIWAFDTTTSLWNEVQANTNSSILGRMYHSTTSIPGTTLQFICGGVTTLVNDVSNPQMYFNDLAYLYDDSTNSMYPAPIGNPAGGPNHLFTPIF</sequence>
<dbReference type="SUPFAM" id="SSF50965">
    <property type="entry name" value="Galactose oxidase, central domain"/>
    <property type="match status" value="1"/>
</dbReference>
<dbReference type="PANTHER" id="PTHR46093:SF18">
    <property type="entry name" value="FIBRONECTIN TYPE-III DOMAIN-CONTAINING PROTEIN"/>
    <property type="match status" value="1"/>
</dbReference>
<dbReference type="AlphaFoldDB" id="A0A1X2GS32"/>
<dbReference type="Pfam" id="PF24981">
    <property type="entry name" value="Beta-prop_ATRN-LZTR1"/>
    <property type="match status" value="1"/>
</dbReference>
<proteinExistence type="predicted"/>
<reference evidence="4 5" key="1">
    <citation type="submission" date="2016-07" db="EMBL/GenBank/DDBJ databases">
        <title>Pervasive Adenine N6-methylation of Active Genes in Fungi.</title>
        <authorList>
            <consortium name="DOE Joint Genome Institute"/>
            <person name="Mondo S.J."/>
            <person name="Dannebaum R.O."/>
            <person name="Kuo R.C."/>
            <person name="Labutti K."/>
            <person name="Haridas S."/>
            <person name="Kuo A."/>
            <person name="Salamov A."/>
            <person name="Ahrendt S.R."/>
            <person name="Lipzen A."/>
            <person name="Sullivan W."/>
            <person name="Andreopoulos W.B."/>
            <person name="Clum A."/>
            <person name="Lindquist E."/>
            <person name="Daum C."/>
            <person name="Ramamoorthy G.K."/>
            <person name="Gryganskyi A."/>
            <person name="Culley D."/>
            <person name="Magnuson J.K."/>
            <person name="James T.Y."/>
            <person name="O'Malley M.A."/>
            <person name="Stajich J.E."/>
            <person name="Spatafora J.W."/>
            <person name="Visel A."/>
            <person name="Grigoriev I.V."/>
        </authorList>
    </citation>
    <scope>NUCLEOTIDE SEQUENCE [LARGE SCALE GENOMIC DNA]</scope>
    <source>
        <strain evidence="4 5">NRRL 3301</strain>
    </source>
</reference>
<dbReference type="Proteomes" id="UP000242146">
    <property type="component" value="Unassembled WGS sequence"/>
</dbReference>
<dbReference type="InterPro" id="IPR011043">
    <property type="entry name" value="Gal_Oxase/kelch_b-propeller"/>
</dbReference>